<dbReference type="Pfam" id="PF00535">
    <property type="entry name" value="Glycos_transf_2"/>
    <property type="match status" value="1"/>
</dbReference>
<name>A0A0B2BT66_9SPHN</name>
<evidence type="ECO:0000256" key="3">
    <source>
        <dbReference type="ARBA" id="ARBA00022679"/>
    </source>
</evidence>
<dbReference type="GO" id="GO:0016757">
    <property type="term" value="F:glycosyltransferase activity"/>
    <property type="evidence" value="ECO:0007669"/>
    <property type="project" value="UniProtKB-KW"/>
</dbReference>
<dbReference type="InterPro" id="IPR050834">
    <property type="entry name" value="Glycosyltransf_2"/>
</dbReference>
<keyword evidence="2" id="KW-0328">Glycosyltransferase</keyword>
<evidence type="ECO:0000313" key="5">
    <source>
        <dbReference type="EMBL" id="KHL24629.1"/>
    </source>
</evidence>
<evidence type="ECO:0000259" key="4">
    <source>
        <dbReference type="Pfam" id="PF00535"/>
    </source>
</evidence>
<feature type="domain" description="Glycosyltransferase 2-like" evidence="4">
    <location>
        <begin position="15"/>
        <end position="141"/>
    </location>
</feature>
<reference evidence="5 6" key="1">
    <citation type="submission" date="2014-11" db="EMBL/GenBank/DDBJ databases">
        <title>Draft genome sequence of Kirrobacter mercurialis.</title>
        <authorList>
            <person name="Coil D.A."/>
            <person name="Eisen J.A."/>
        </authorList>
    </citation>
    <scope>NUCLEOTIDE SEQUENCE [LARGE SCALE GENOMIC DNA]</scope>
    <source>
        <strain evidence="5 6">Coronado</strain>
    </source>
</reference>
<evidence type="ECO:0000313" key="6">
    <source>
        <dbReference type="Proteomes" id="UP000030988"/>
    </source>
</evidence>
<dbReference type="InterPro" id="IPR001173">
    <property type="entry name" value="Glyco_trans_2-like"/>
</dbReference>
<keyword evidence="6" id="KW-1185">Reference proteome</keyword>
<accession>A0A0B2BT66</accession>
<dbReference type="AlphaFoldDB" id="A0A0B2BT66"/>
<comment type="caution">
    <text evidence="5">The sequence shown here is derived from an EMBL/GenBank/DDBJ whole genome shotgun (WGS) entry which is preliminary data.</text>
</comment>
<dbReference type="PANTHER" id="PTHR43685:SF5">
    <property type="entry name" value="GLYCOSYLTRANSFERASE EPSE-RELATED"/>
    <property type="match status" value="1"/>
</dbReference>
<sequence>MRHRAGYNRAVPAVSIICIFLNGERFLGEAIDSVLGQDHHDWELLLVDDGSTDGSAALARFYAADDRRIRCLAHPGGGNRGMSAARNLGLAHATAPWVAFIDADDRWRPGKLAAQLAIVSAEPRIALLAGTVNYWGSWEGRADVLTPTGHVQDRLVKPPEAALALYPVGAAGAPCPSDVLVRRDALAAVGGFEDQFTGSFEDCAAFGKIFATQPVWFSHEVWLDYRIHAGSSVAGMIGGGHYAARRRFFLHWYRDWLRQAGIGVVERAVRRRLWRDRLRPGTYRYTALGRLAWRLREGVRR</sequence>
<dbReference type="Gene3D" id="3.90.550.10">
    <property type="entry name" value="Spore Coat Polysaccharide Biosynthesis Protein SpsA, Chain A"/>
    <property type="match status" value="1"/>
</dbReference>
<dbReference type="STRING" id="1572751.PK98_11720"/>
<dbReference type="CDD" id="cd00761">
    <property type="entry name" value="Glyco_tranf_GTA_type"/>
    <property type="match status" value="1"/>
</dbReference>
<keyword evidence="3" id="KW-0808">Transferase</keyword>
<dbReference type="PANTHER" id="PTHR43685">
    <property type="entry name" value="GLYCOSYLTRANSFERASE"/>
    <property type="match status" value="1"/>
</dbReference>
<proteinExistence type="inferred from homology"/>
<comment type="similarity">
    <text evidence="1">Belongs to the glycosyltransferase 2 family.</text>
</comment>
<dbReference type="InterPro" id="IPR029044">
    <property type="entry name" value="Nucleotide-diphossugar_trans"/>
</dbReference>
<dbReference type="SUPFAM" id="SSF53448">
    <property type="entry name" value="Nucleotide-diphospho-sugar transferases"/>
    <property type="match status" value="1"/>
</dbReference>
<gene>
    <name evidence="5" type="ORF">PK98_11720</name>
</gene>
<dbReference type="Proteomes" id="UP000030988">
    <property type="component" value="Unassembled WGS sequence"/>
</dbReference>
<protein>
    <recommendedName>
        <fullName evidence="4">Glycosyltransferase 2-like domain-containing protein</fullName>
    </recommendedName>
</protein>
<organism evidence="5 6">
    <name type="scientific">Croceibacterium mercuriale</name>
    <dbReference type="NCBI Taxonomy" id="1572751"/>
    <lineage>
        <taxon>Bacteria</taxon>
        <taxon>Pseudomonadati</taxon>
        <taxon>Pseudomonadota</taxon>
        <taxon>Alphaproteobacteria</taxon>
        <taxon>Sphingomonadales</taxon>
        <taxon>Erythrobacteraceae</taxon>
        <taxon>Croceibacterium</taxon>
    </lineage>
</organism>
<dbReference type="EMBL" id="JTDN01000002">
    <property type="protein sequence ID" value="KHL24629.1"/>
    <property type="molecule type" value="Genomic_DNA"/>
</dbReference>
<evidence type="ECO:0000256" key="1">
    <source>
        <dbReference type="ARBA" id="ARBA00006739"/>
    </source>
</evidence>
<evidence type="ECO:0000256" key="2">
    <source>
        <dbReference type="ARBA" id="ARBA00022676"/>
    </source>
</evidence>